<reference evidence="2" key="1">
    <citation type="submission" date="2020-05" db="EMBL/GenBank/DDBJ databases">
        <authorList>
            <person name="Chiriac C."/>
            <person name="Salcher M."/>
            <person name="Ghai R."/>
            <person name="Kavagutti S V."/>
        </authorList>
    </citation>
    <scope>NUCLEOTIDE SEQUENCE</scope>
</reference>
<keyword evidence="1" id="KW-1133">Transmembrane helix</keyword>
<keyword evidence="1" id="KW-0472">Membrane</keyword>
<name>A0A6J6X9D6_9ZZZZ</name>
<keyword evidence="1" id="KW-0812">Transmembrane</keyword>
<proteinExistence type="predicted"/>
<sequence length="42" mass="4520">MITVPRCVRDPVIAIVRAIAASVTLSAAIPPRYGLTMMYSTL</sequence>
<protein>
    <submittedName>
        <fullName evidence="2">Unannotated protein</fullName>
    </submittedName>
</protein>
<evidence type="ECO:0000313" key="2">
    <source>
        <dbReference type="EMBL" id="CAB4794080.1"/>
    </source>
</evidence>
<dbReference type="EMBL" id="CAEZZU010000334">
    <property type="protein sequence ID" value="CAB4794080.1"/>
    <property type="molecule type" value="Genomic_DNA"/>
</dbReference>
<accession>A0A6J6X9D6</accession>
<gene>
    <name evidence="2" type="ORF">UFOPK2925_01672</name>
</gene>
<feature type="transmembrane region" description="Helical" evidence="1">
    <location>
        <begin position="12"/>
        <end position="29"/>
    </location>
</feature>
<dbReference type="AlphaFoldDB" id="A0A6J6X9D6"/>
<evidence type="ECO:0000256" key="1">
    <source>
        <dbReference type="SAM" id="Phobius"/>
    </source>
</evidence>
<organism evidence="2">
    <name type="scientific">freshwater metagenome</name>
    <dbReference type="NCBI Taxonomy" id="449393"/>
    <lineage>
        <taxon>unclassified sequences</taxon>
        <taxon>metagenomes</taxon>
        <taxon>ecological metagenomes</taxon>
    </lineage>
</organism>